<organism evidence="1 2">
    <name type="scientific">Caballeronia concitans</name>
    <dbReference type="NCBI Taxonomy" id="1777133"/>
    <lineage>
        <taxon>Bacteria</taxon>
        <taxon>Pseudomonadati</taxon>
        <taxon>Pseudomonadota</taxon>
        <taxon>Betaproteobacteria</taxon>
        <taxon>Burkholderiales</taxon>
        <taxon>Burkholderiaceae</taxon>
        <taxon>Caballeronia</taxon>
    </lineage>
</organism>
<dbReference type="PANTHER" id="PTHR12725">
    <property type="entry name" value="HALOACID DEHALOGENASE-LIKE HYDROLASE"/>
    <property type="match status" value="1"/>
</dbReference>
<dbReference type="SFLD" id="SFLDS00003">
    <property type="entry name" value="Haloacid_Dehalogenase"/>
    <property type="match status" value="1"/>
</dbReference>
<dbReference type="PANTHER" id="PTHR12725:SF117">
    <property type="entry name" value="HALOACID DEHALOGENASE-LIKE HYDROLASE"/>
    <property type="match status" value="1"/>
</dbReference>
<dbReference type="EMBL" id="FCNV02000001">
    <property type="protein sequence ID" value="SAL11314.1"/>
    <property type="molecule type" value="Genomic_DNA"/>
</dbReference>
<evidence type="ECO:0000313" key="2">
    <source>
        <dbReference type="Proteomes" id="UP000198263"/>
    </source>
</evidence>
<accession>A0A658QQR5</accession>
<dbReference type="InterPro" id="IPR023214">
    <property type="entry name" value="HAD_sf"/>
</dbReference>
<dbReference type="AlphaFoldDB" id="A0A658QQR5"/>
<sequence>MTAHRPSRRRLAKARGPVWLFDLDNTLHHASHQVFPAINRAMTQYIIDRLGVDIDEANRLRVGYTLRYGAALLGLVKHHGVDAADFLHVVHTFSDLPSMLRAERGIGRMLRALPGRKIVLTNGPSVYARAVLAELGIERLFERVIAIEDMREGDRWRAKPDAPMLRRAMRRAHVRLEDAILVEDTRGHLKRYRRLGIRTVWIVGHLPVARTSSGAVSVRMAGAGRPHYVDRTVKSLRALSLGMRGRALGRPAARS</sequence>
<reference evidence="1 2" key="1">
    <citation type="submission" date="2016-01" db="EMBL/GenBank/DDBJ databases">
        <authorList>
            <person name="Peeters C."/>
        </authorList>
    </citation>
    <scope>NUCLEOTIDE SEQUENCE [LARGE SCALE GENOMIC DNA]</scope>
    <source>
        <strain evidence="1">LMG 29315</strain>
    </source>
</reference>
<keyword evidence="2" id="KW-1185">Reference proteome</keyword>
<dbReference type="SUPFAM" id="SSF56784">
    <property type="entry name" value="HAD-like"/>
    <property type="match status" value="1"/>
</dbReference>
<proteinExistence type="predicted"/>
<dbReference type="NCBIfam" id="TIGR01509">
    <property type="entry name" value="HAD-SF-IA-v3"/>
    <property type="match status" value="1"/>
</dbReference>
<dbReference type="OrthoDB" id="8558420at2"/>
<gene>
    <name evidence="1" type="ORF">AWB72_00316</name>
</gene>
<comment type="caution">
    <text evidence="1">The sequence shown here is derived from an EMBL/GenBank/DDBJ whole genome shotgun (WGS) entry which is preliminary data.</text>
</comment>
<name>A0A658QQR5_9BURK</name>
<dbReference type="SFLD" id="SFLDG01132">
    <property type="entry name" value="C1.5.3:_5'-Nucleotidase_Like"/>
    <property type="match status" value="1"/>
</dbReference>
<dbReference type="Proteomes" id="UP000198263">
    <property type="component" value="Unassembled WGS sequence"/>
</dbReference>
<dbReference type="Pfam" id="PF00702">
    <property type="entry name" value="Hydrolase"/>
    <property type="match status" value="1"/>
</dbReference>
<dbReference type="InterPro" id="IPR010237">
    <property type="entry name" value="Pyr-5-nucltdase"/>
</dbReference>
<evidence type="ECO:0000313" key="1">
    <source>
        <dbReference type="EMBL" id="SAL11314.1"/>
    </source>
</evidence>
<dbReference type="InterPro" id="IPR036412">
    <property type="entry name" value="HAD-like_sf"/>
</dbReference>
<dbReference type="Gene3D" id="3.40.50.1000">
    <property type="entry name" value="HAD superfamily/HAD-like"/>
    <property type="match status" value="1"/>
</dbReference>
<dbReference type="Gene3D" id="1.10.150.450">
    <property type="match status" value="1"/>
</dbReference>
<protein>
    <submittedName>
        <fullName evidence="1">Haloacid dehalogenase</fullName>
    </submittedName>
</protein>
<dbReference type="RefSeq" id="WP_040053188.1">
    <property type="nucleotide sequence ID" value="NZ_FCNV02000001.1"/>
</dbReference>
<dbReference type="InterPro" id="IPR006439">
    <property type="entry name" value="HAD-SF_hydro_IA"/>
</dbReference>
<dbReference type="SFLD" id="SFLDG01129">
    <property type="entry name" value="C1.5:_HAD__Beta-PGM__Phosphata"/>
    <property type="match status" value="1"/>
</dbReference>
<dbReference type="NCBIfam" id="TIGR01993">
    <property type="entry name" value="Pyr-5-nucltdase"/>
    <property type="match status" value="1"/>
</dbReference>